<comment type="caution">
    <text evidence="1">The sequence shown here is derived from an EMBL/GenBank/DDBJ whole genome shotgun (WGS) entry which is preliminary data.</text>
</comment>
<proteinExistence type="predicted"/>
<gene>
    <name evidence="1" type="ORF">GCM10010446_26230</name>
</gene>
<keyword evidence="2" id="KW-1185">Reference proteome</keyword>
<accession>A0ABP6JQD7</accession>
<name>A0ABP6JQD7_9ACTN</name>
<organism evidence="1 2">
    <name type="scientific">Streptomyces enissocaesilis</name>
    <dbReference type="NCBI Taxonomy" id="332589"/>
    <lineage>
        <taxon>Bacteria</taxon>
        <taxon>Bacillati</taxon>
        <taxon>Actinomycetota</taxon>
        <taxon>Actinomycetes</taxon>
        <taxon>Kitasatosporales</taxon>
        <taxon>Streptomycetaceae</taxon>
        <taxon>Streptomyces</taxon>
        <taxon>Streptomyces rochei group</taxon>
    </lineage>
</organism>
<dbReference type="EMBL" id="BAAAUD010000026">
    <property type="protein sequence ID" value="GAA2939605.1"/>
    <property type="molecule type" value="Genomic_DNA"/>
</dbReference>
<protein>
    <submittedName>
        <fullName evidence="1">Uncharacterized protein</fullName>
    </submittedName>
</protein>
<sequence length="74" mass="8398">MGRGGSFHPRTGPLKTQVLVWGFLRHHLRDGAFYTCPLLTHIDAWGRERREHWVHSAQAAAPTGPARCDRRSPL</sequence>
<evidence type="ECO:0000313" key="2">
    <source>
        <dbReference type="Proteomes" id="UP001500403"/>
    </source>
</evidence>
<dbReference type="Proteomes" id="UP001500403">
    <property type="component" value="Unassembled WGS sequence"/>
</dbReference>
<reference evidence="2" key="1">
    <citation type="journal article" date="2019" name="Int. J. Syst. Evol. Microbiol.">
        <title>The Global Catalogue of Microorganisms (GCM) 10K type strain sequencing project: providing services to taxonomists for standard genome sequencing and annotation.</title>
        <authorList>
            <consortium name="The Broad Institute Genomics Platform"/>
            <consortium name="The Broad Institute Genome Sequencing Center for Infectious Disease"/>
            <person name="Wu L."/>
            <person name="Ma J."/>
        </authorList>
    </citation>
    <scope>NUCLEOTIDE SEQUENCE [LARGE SCALE GENOMIC DNA]</scope>
    <source>
        <strain evidence="2">JCM 9088</strain>
    </source>
</reference>
<evidence type="ECO:0000313" key="1">
    <source>
        <dbReference type="EMBL" id="GAA2939605.1"/>
    </source>
</evidence>